<dbReference type="HOGENOM" id="CLU_130860_0_0_4"/>
<dbReference type="KEGG" id="care:LT85_3372"/>
<protein>
    <submittedName>
        <fullName evidence="1">Uncharacterized protein</fullName>
    </submittedName>
</protein>
<dbReference type="EMBL" id="CP009962">
    <property type="protein sequence ID" value="AIY42530.1"/>
    <property type="molecule type" value="Genomic_DNA"/>
</dbReference>
<proteinExistence type="predicted"/>
<evidence type="ECO:0000313" key="2">
    <source>
        <dbReference type="Proteomes" id="UP000030302"/>
    </source>
</evidence>
<organism evidence="1 2">
    <name type="scientific">Collimonas arenae</name>
    <dbReference type="NCBI Taxonomy" id="279058"/>
    <lineage>
        <taxon>Bacteria</taxon>
        <taxon>Pseudomonadati</taxon>
        <taxon>Pseudomonadota</taxon>
        <taxon>Betaproteobacteria</taxon>
        <taxon>Burkholderiales</taxon>
        <taxon>Oxalobacteraceae</taxon>
        <taxon>Collimonas</taxon>
    </lineage>
</organism>
<dbReference type="OrthoDB" id="8776028at2"/>
<dbReference type="RefSeq" id="WP_038490886.1">
    <property type="nucleotide sequence ID" value="NZ_CP009962.1"/>
</dbReference>
<evidence type="ECO:0000313" key="1">
    <source>
        <dbReference type="EMBL" id="AIY42530.1"/>
    </source>
</evidence>
<gene>
    <name evidence="1" type="ORF">LT85_3372</name>
</gene>
<dbReference type="AlphaFoldDB" id="A0A0A1FFH0"/>
<dbReference type="Proteomes" id="UP000030302">
    <property type="component" value="Chromosome"/>
</dbReference>
<dbReference type="STRING" id="279058.LT85_3372"/>
<reference evidence="2" key="1">
    <citation type="journal article" date="2014" name="Soil Biol. Biochem.">
        <title>Structure and function of bacterial communities in ageing soils: Insights from the Mendocino ecological staircase.</title>
        <authorList>
            <person name="Uroz S."/>
            <person name="Tech J.J."/>
            <person name="Sawaya N.A."/>
            <person name="Frey-Klett P."/>
            <person name="Leveau J.H.J."/>
        </authorList>
    </citation>
    <scope>NUCLEOTIDE SEQUENCE [LARGE SCALE GENOMIC DNA]</scope>
    <source>
        <strain evidence="2">Cal35</strain>
    </source>
</reference>
<keyword evidence="2" id="KW-1185">Reference proteome</keyword>
<name>A0A0A1FFH0_9BURK</name>
<sequence length="121" mass="12892">MNDGLTKDEFDALGQIGKTPQRGRVSACIARNTKRLIGLKYIAYEKDGTLALTEKGQQTLFIKNCIEGLRAVASDSSSKLTADVASFLGKKGHISARPAGDGFDITDKGRESLADIDSSAN</sequence>
<accession>A0A0A1FFH0</accession>